<evidence type="ECO:0000313" key="5">
    <source>
        <dbReference type="Proteomes" id="UP000224303"/>
    </source>
</evidence>
<evidence type="ECO:0000256" key="1">
    <source>
        <dbReference type="ARBA" id="ARBA00022737"/>
    </source>
</evidence>
<dbReference type="Gene3D" id="3.10.20.320">
    <property type="entry name" value="Putative peptidoglycan bound protein (lpxtg motif)"/>
    <property type="match status" value="1"/>
</dbReference>
<reference evidence="4 5" key="1">
    <citation type="submission" date="2017-10" db="EMBL/GenBank/DDBJ databases">
        <title>Draft genomes of the Enterococcus faecium isolated from human feces before and after Helicobacter pylori eradication therapy.</title>
        <authorList>
            <person name="Prianichniikov N.A."/>
            <person name="Glushchenko O.E."/>
            <person name="Malakhova M.V."/>
        </authorList>
    </citation>
    <scope>NUCLEOTIDE SEQUENCE [LARGE SCALE GENOMIC DNA]</scope>
    <source>
        <strain evidence="4 5">Hp_5-7</strain>
    </source>
</reference>
<evidence type="ECO:0000313" key="4">
    <source>
        <dbReference type="EMBL" id="PHL20163.1"/>
    </source>
</evidence>
<sequence length="187" mass="20929">VVPALPDDIKNQLDIIGDQEHEDLFMGLLKQYYFDQEMHLDPTAALPTIGMSGSLPKLIIHGTADDVVPVSNAQKLYELAGGYKDLLLVEGAGHGKAQEVDHAAYTKHVTDFLKVVFHDQINVKYVDENNKSLLKDQDEIQLYGAYGENYATEQKTFEGYELANVEGPTEGVFNETIPTIIYHYKKI</sequence>
<feature type="domain" description="Peptidase S33 tripeptidyl aminopeptidase-like C-terminal" evidence="3">
    <location>
        <begin position="43"/>
        <end position="114"/>
    </location>
</feature>
<evidence type="ECO:0000259" key="3">
    <source>
        <dbReference type="Pfam" id="PF08386"/>
    </source>
</evidence>
<dbReference type="InterPro" id="IPR013595">
    <property type="entry name" value="Pept_S33_TAP-like_C"/>
</dbReference>
<dbReference type="RefSeq" id="WP_172436908.1">
    <property type="nucleotide sequence ID" value="NZ_PCGC01000319.1"/>
</dbReference>
<organism evidence="4 5">
    <name type="scientific">Enterococcus faecium</name>
    <name type="common">Streptococcus faecium</name>
    <dbReference type="NCBI Taxonomy" id="1352"/>
    <lineage>
        <taxon>Bacteria</taxon>
        <taxon>Bacillati</taxon>
        <taxon>Bacillota</taxon>
        <taxon>Bacilli</taxon>
        <taxon>Lactobacillales</taxon>
        <taxon>Enterococcaceae</taxon>
        <taxon>Enterococcus</taxon>
    </lineage>
</organism>
<dbReference type="SUPFAM" id="SSF53474">
    <property type="entry name" value="alpha/beta-Hydrolases"/>
    <property type="match status" value="1"/>
</dbReference>
<accession>A0A2G0E6R1</accession>
<feature type="non-terminal residue" evidence="4">
    <location>
        <position position="187"/>
    </location>
</feature>
<evidence type="ECO:0000259" key="2">
    <source>
        <dbReference type="Pfam" id="PF06458"/>
    </source>
</evidence>
<dbReference type="Gene3D" id="3.40.50.1820">
    <property type="entry name" value="alpha/beta hydrolase"/>
    <property type="match status" value="1"/>
</dbReference>
<protein>
    <submittedName>
        <fullName evidence="4">Peptidase</fullName>
    </submittedName>
</protein>
<dbReference type="EMBL" id="PCGC01000319">
    <property type="protein sequence ID" value="PHL20163.1"/>
    <property type="molecule type" value="Genomic_DNA"/>
</dbReference>
<dbReference type="Pfam" id="PF06458">
    <property type="entry name" value="MucBP"/>
    <property type="match status" value="1"/>
</dbReference>
<name>A0A2G0E6R1_ENTFC</name>
<dbReference type="AlphaFoldDB" id="A0A2G0E6R1"/>
<feature type="non-terminal residue" evidence="4">
    <location>
        <position position="1"/>
    </location>
</feature>
<dbReference type="InterPro" id="IPR009459">
    <property type="entry name" value="MucBP_dom"/>
</dbReference>
<gene>
    <name evidence="4" type="ORF">CQR37_16045</name>
</gene>
<feature type="domain" description="MucBP" evidence="2">
    <location>
        <begin position="121"/>
        <end position="185"/>
    </location>
</feature>
<dbReference type="Proteomes" id="UP000224303">
    <property type="component" value="Unassembled WGS sequence"/>
</dbReference>
<dbReference type="Pfam" id="PF08386">
    <property type="entry name" value="Abhydrolase_4"/>
    <property type="match status" value="1"/>
</dbReference>
<dbReference type="InterPro" id="IPR029058">
    <property type="entry name" value="AB_hydrolase_fold"/>
</dbReference>
<comment type="caution">
    <text evidence="4">The sequence shown here is derived from an EMBL/GenBank/DDBJ whole genome shotgun (WGS) entry which is preliminary data.</text>
</comment>
<keyword evidence="1" id="KW-0677">Repeat</keyword>
<proteinExistence type="predicted"/>